<reference evidence="2" key="1">
    <citation type="journal article" date="2023" name="Commun. Biol.">
        <title>Genome analysis of Parmales, the sister group of diatoms, reveals the evolutionary specialization of diatoms from phago-mixotrophs to photoautotrophs.</title>
        <authorList>
            <person name="Ban H."/>
            <person name="Sato S."/>
            <person name="Yoshikawa S."/>
            <person name="Yamada K."/>
            <person name="Nakamura Y."/>
            <person name="Ichinomiya M."/>
            <person name="Sato N."/>
            <person name="Blanc-Mathieu R."/>
            <person name="Endo H."/>
            <person name="Kuwata A."/>
            <person name="Ogata H."/>
        </authorList>
    </citation>
    <scope>NUCLEOTIDE SEQUENCE [LARGE SCALE GENOMIC DNA]</scope>
    <source>
        <strain evidence="2">NIES 3701</strain>
    </source>
</reference>
<organism evidence="1 2">
    <name type="scientific">Triparma strigata</name>
    <dbReference type="NCBI Taxonomy" id="1606541"/>
    <lineage>
        <taxon>Eukaryota</taxon>
        <taxon>Sar</taxon>
        <taxon>Stramenopiles</taxon>
        <taxon>Ochrophyta</taxon>
        <taxon>Bolidophyceae</taxon>
        <taxon>Parmales</taxon>
        <taxon>Triparmaceae</taxon>
        <taxon>Triparma</taxon>
    </lineage>
</organism>
<keyword evidence="2" id="KW-1185">Reference proteome</keyword>
<name>A0A9W7AH72_9STRA</name>
<comment type="caution">
    <text evidence="1">The sequence shown here is derived from an EMBL/GenBank/DDBJ whole genome shotgun (WGS) entry which is preliminary data.</text>
</comment>
<evidence type="ECO:0000313" key="2">
    <source>
        <dbReference type="Proteomes" id="UP001165085"/>
    </source>
</evidence>
<dbReference type="OrthoDB" id="10586762at2759"/>
<protein>
    <submittedName>
        <fullName evidence="1">Uncharacterized protein</fullName>
    </submittedName>
</protein>
<dbReference type="AlphaFoldDB" id="A0A9W7AH72"/>
<dbReference type="Proteomes" id="UP001165085">
    <property type="component" value="Unassembled WGS sequence"/>
</dbReference>
<accession>A0A9W7AH72</accession>
<sequence>MESLLPHLKSNPPCHVITSLPIPLSSVPTHSPSPSSSPSFTSLRAVLSSLQMSNIKYSYTSITPLSSVLLPSTLTNLPIHVPSSTHTPPLLTQISRLHGSQLPVLLVHSCGSVMSKIITYVHSRRFEFQKIIITGDYHKNERYWRMRSCEECEVDRVEIQVGEEVWNGDVVVLGNTKGEGWSEREDYFKKKVEDFAEDDFEVLQLVSSASQSNELIGLGVQEIDIWKDLNTRSDVFEMVEKEVKEMEYNDVVGRAWDRILDNLEE</sequence>
<dbReference type="EMBL" id="BRXY01000142">
    <property type="protein sequence ID" value="GMH70661.1"/>
    <property type="molecule type" value="Genomic_DNA"/>
</dbReference>
<evidence type="ECO:0000313" key="1">
    <source>
        <dbReference type="EMBL" id="GMH70661.1"/>
    </source>
</evidence>
<gene>
    <name evidence="1" type="ORF">TrST_g9110</name>
</gene>
<proteinExistence type="predicted"/>